<reference evidence="6 7" key="2">
    <citation type="journal article" date="2012" name="Environ. Microbiol.">
        <title>Characterization of the first alginolytic operons in a marine bacterium: from their emergence in marine Flavobacteriia to their independent transfers to marine Proteobacteria and human gut Bacteroides.</title>
        <authorList>
            <person name="Thomas F."/>
            <person name="Barbeyron T."/>
            <person name="Tonon T."/>
            <person name="Genicot S."/>
            <person name="Czjzek M."/>
            <person name="Michel G."/>
        </authorList>
    </citation>
    <scope>NUCLEOTIDE SEQUENCE [LARGE SCALE GENOMIC DNA]</scope>
    <source>
        <strain evidence="7">DSM 12802 / CCUG 47099 / CIP 106680 / NCIMB 13871 / Dsij</strain>
    </source>
</reference>
<accession>G0LCS0</accession>
<dbReference type="PANTHER" id="PTHR47506">
    <property type="entry name" value="TRANSCRIPTIONAL REGULATORY PROTEIN"/>
    <property type="match status" value="1"/>
</dbReference>
<evidence type="ECO:0000256" key="1">
    <source>
        <dbReference type="ARBA" id="ARBA00023015"/>
    </source>
</evidence>
<proteinExistence type="predicted"/>
<keyword evidence="7" id="KW-1185">Reference proteome</keyword>
<dbReference type="InterPro" id="IPR001647">
    <property type="entry name" value="HTH_TetR"/>
</dbReference>
<dbReference type="PROSITE" id="PS50977">
    <property type="entry name" value="HTH_TETR_2"/>
    <property type="match status" value="1"/>
</dbReference>
<dbReference type="Gene3D" id="1.10.357.10">
    <property type="entry name" value="Tetracycline Repressor, domain 2"/>
    <property type="match status" value="1"/>
</dbReference>
<keyword evidence="3" id="KW-0804">Transcription</keyword>
<dbReference type="InterPro" id="IPR009057">
    <property type="entry name" value="Homeodomain-like_sf"/>
</dbReference>
<evidence type="ECO:0000313" key="7">
    <source>
        <dbReference type="Proteomes" id="UP000008898"/>
    </source>
</evidence>
<dbReference type="HOGENOM" id="CLU_069356_28_0_10"/>
<sequence>MNRPLTCFLYFKAKVFLIVWSNQSNCLVLSSSLEPLARKKQYNEEEVIEKATALFWKNGYEATTVRMLEKEMGINQFSIYSSFGNKQGVFLESINAYKKRIRCITEKLAQSNNGKEGIKQYFYDFLEFAKEDGKNKGCLVTNTVNEIKADADPLIMEQLMEFANSIKQLFIDNLLQEEGKTGEEAKRQSNYLMNSLLGLSVSSKVFDQSQLKDTIEITFLNL</sequence>
<dbReference type="Gene3D" id="1.10.10.60">
    <property type="entry name" value="Homeodomain-like"/>
    <property type="match status" value="1"/>
</dbReference>
<dbReference type="SUPFAM" id="SSF46689">
    <property type="entry name" value="Homeodomain-like"/>
    <property type="match status" value="1"/>
</dbReference>
<dbReference type="PATRIC" id="fig|63186.3.peg.2934"/>
<evidence type="ECO:0000256" key="3">
    <source>
        <dbReference type="ARBA" id="ARBA00023163"/>
    </source>
</evidence>
<dbReference type="GO" id="GO:0003677">
    <property type="term" value="F:DNA binding"/>
    <property type="evidence" value="ECO:0007669"/>
    <property type="project" value="UniProtKB-UniRule"/>
</dbReference>
<dbReference type="Proteomes" id="UP000008898">
    <property type="component" value="Chromosome"/>
</dbReference>
<feature type="domain" description="HTH tetR-type" evidence="5">
    <location>
        <begin position="41"/>
        <end position="101"/>
    </location>
</feature>
<evidence type="ECO:0000256" key="4">
    <source>
        <dbReference type="PROSITE-ProRule" id="PRU00335"/>
    </source>
</evidence>
<gene>
    <name evidence="6" type="ordered locus">zobellia_2992</name>
</gene>
<dbReference type="KEGG" id="zga:ZOBELLIA_2992"/>
<reference evidence="7" key="1">
    <citation type="submission" date="2009-07" db="EMBL/GenBank/DDBJ databases">
        <title>Complete genome sequence of Zobellia galactanivorans Dsij.</title>
        <authorList>
            <consortium name="Genoscope - CEA"/>
        </authorList>
    </citation>
    <scope>NUCLEOTIDE SEQUENCE [LARGE SCALE GENOMIC DNA]</scope>
    <source>
        <strain evidence="7">DSM 12802 / CCUG 47099 / CIP 106680 / NCIMB 13871 / Dsij</strain>
    </source>
</reference>
<evidence type="ECO:0000313" key="6">
    <source>
        <dbReference type="EMBL" id="CAZ97138.1"/>
    </source>
</evidence>
<name>G0LCS0_ZOBGA</name>
<evidence type="ECO:0000256" key="2">
    <source>
        <dbReference type="ARBA" id="ARBA00023125"/>
    </source>
</evidence>
<dbReference type="STRING" id="63186.ZOBELLIA_2992"/>
<keyword evidence="2 4" id="KW-0238">DNA-binding</keyword>
<feature type="DNA-binding region" description="H-T-H motif" evidence="4">
    <location>
        <begin position="64"/>
        <end position="83"/>
    </location>
</feature>
<evidence type="ECO:0000259" key="5">
    <source>
        <dbReference type="PROSITE" id="PS50977"/>
    </source>
</evidence>
<protein>
    <submittedName>
        <fullName evidence="6">TetR-type transcriptional regulator</fullName>
    </submittedName>
</protein>
<organism evidence="6 7">
    <name type="scientific">Zobellia galactanivorans (strain DSM 12802 / CCUG 47099 / CIP 106680 / NCIMB 13871 / Dsij)</name>
    <dbReference type="NCBI Taxonomy" id="63186"/>
    <lineage>
        <taxon>Bacteria</taxon>
        <taxon>Pseudomonadati</taxon>
        <taxon>Bacteroidota</taxon>
        <taxon>Flavobacteriia</taxon>
        <taxon>Flavobacteriales</taxon>
        <taxon>Flavobacteriaceae</taxon>
        <taxon>Zobellia</taxon>
    </lineage>
</organism>
<dbReference type="Pfam" id="PF00440">
    <property type="entry name" value="TetR_N"/>
    <property type="match status" value="1"/>
</dbReference>
<keyword evidence="1" id="KW-0805">Transcription regulation</keyword>
<dbReference type="InterPro" id="IPR036271">
    <property type="entry name" value="Tet_transcr_reg_TetR-rel_C_sf"/>
</dbReference>
<dbReference type="EMBL" id="FP476056">
    <property type="protein sequence ID" value="CAZ97138.1"/>
    <property type="molecule type" value="Genomic_DNA"/>
</dbReference>
<dbReference type="PANTHER" id="PTHR47506:SF1">
    <property type="entry name" value="HTH-TYPE TRANSCRIPTIONAL REGULATOR YJDC"/>
    <property type="match status" value="1"/>
</dbReference>
<dbReference type="SUPFAM" id="SSF48498">
    <property type="entry name" value="Tetracyclin repressor-like, C-terminal domain"/>
    <property type="match status" value="1"/>
</dbReference>
<dbReference type="AlphaFoldDB" id="G0LCS0"/>